<gene>
    <name evidence="2" type="ordered locus">Caul_3567</name>
</gene>
<dbReference type="Gene3D" id="3.40.50.10610">
    <property type="entry name" value="ABC-type transport auxiliary lipoprotein component"/>
    <property type="match status" value="1"/>
</dbReference>
<dbReference type="SUPFAM" id="SSF159594">
    <property type="entry name" value="XCC0632-like"/>
    <property type="match status" value="1"/>
</dbReference>
<reference evidence="2" key="1">
    <citation type="submission" date="2008-01" db="EMBL/GenBank/DDBJ databases">
        <title>Complete sequence of chromosome of Caulobacter sp. K31.</title>
        <authorList>
            <consortium name="US DOE Joint Genome Institute"/>
            <person name="Copeland A."/>
            <person name="Lucas S."/>
            <person name="Lapidus A."/>
            <person name="Barry K."/>
            <person name="Glavina del Rio T."/>
            <person name="Dalin E."/>
            <person name="Tice H."/>
            <person name="Pitluck S."/>
            <person name="Bruce D."/>
            <person name="Goodwin L."/>
            <person name="Thompson L.S."/>
            <person name="Brettin T."/>
            <person name="Detter J.C."/>
            <person name="Han C."/>
            <person name="Schmutz J."/>
            <person name="Larimer F."/>
            <person name="Land M."/>
            <person name="Hauser L."/>
            <person name="Kyrpides N."/>
            <person name="Kim E."/>
            <person name="Stephens C."/>
            <person name="Richardson P."/>
        </authorList>
    </citation>
    <scope>NUCLEOTIDE SEQUENCE [LARGE SCALE GENOMIC DNA]</scope>
    <source>
        <strain evidence="2">K31</strain>
    </source>
</reference>
<dbReference type="InterPro" id="IPR005586">
    <property type="entry name" value="ABC_trans_aux"/>
</dbReference>
<dbReference type="Pfam" id="PF03886">
    <property type="entry name" value="ABC_trans_aux"/>
    <property type="match status" value="1"/>
</dbReference>
<proteinExistence type="predicted"/>
<sequence precursor="true">MSILSERAARAALRSLSLAATALALTGCISLFPKTNPSGLYRFGHEAAAVSTTPTEKSFGVFKTTTVFTRAAMGDRLLSVTNGEAAYIADARWVSPAIVLFDEAVARAFEADGSRARLVTRGETLKAVMALRLEVRSFEVDYLNGPKAPPEVLVEIRAVMTRGADRALLGDKVFVARVKAADNRLSAIVPAYDQANGQVLSEIVAWVNEAGAKLPAG</sequence>
<dbReference type="eggNOG" id="COG3218">
    <property type="taxonomic scope" value="Bacteria"/>
</dbReference>
<dbReference type="PROSITE" id="PS51257">
    <property type="entry name" value="PROKAR_LIPOPROTEIN"/>
    <property type="match status" value="1"/>
</dbReference>
<accession>B0T756</accession>
<organism evidence="2">
    <name type="scientific">Caulobacter sp. (strain K31)</name>
    <dbReference type="NCBI Taxonomy" id="366602"/>
    <lineage>
        <taxon>Bacteria</taxon>
        <taxon>Pseudomonadati</taxon>
        <taxon>Pseudomonadota</taxon>
        <taxon>Alphaproteobacteria</taxon>
        <taxon>Caulobacterales</taxon>
        <taxon>Caulobacteraceae</taxon>
        <taxon>Caulobacter</taxon>
    </lineage>
</organism>
<dbReference type="OrthoDB" id="7465901at2"/>
<dbReference type="HOGENOM" id="CLU_093163_0_0_5"/>
<feature type="domain" description="ABC-type transport auxiliary lipoprotein component" evidence="1">
    <location>
        <begin position="81"/>
        <end position="204"/>
    </location>
</feature>
<dbReference type="AlphaFoldDB" id="B0T756"/>
<dbReference type="STRING" id="366602.Caul_3567"/>
<evidence type="ECO:0000259" key="1">
    <source>
        <dbReference type="Pfam" id="PF03886"/>
    </source>
</evidence>
<protein>
    <recommendedName>
        <fullName evidence="1">ABC-type transport auxiliary lipoprotein component domain-containing protein</fullName>
    </recommendedName>
</protein>
<dbReference type="KEGG" id="cak:Caul_3567"/>
<evidence type="ECO:0000313" key="2">
    <source>
        <dbReference type="EMBL" id="ABZ72694.1"/>
    </source>
</evidence>
<name>B0T756_CAUSK</name>
<dbReference type="EMBL" id="CP000927">
    <property type="protein sequence ID" value="ABZ72694.1"/>
    <property type="molecule type" value="Genomic_DNA"/>
</dbReference>